<dbReference type="Proteomes" id="UP000184368">
    <property type="component" value="Unassembled WGS sequence"/>
</dbReference>
<dbReference type="STRING" id="1302690.BUE76_14970"/>
<dbReference type="InterPro" id="IPR045571">
    <property type="entry name" value="DUF5907"/>
</dbReference>
<evidence type="ECO:0000313" key="1">
    <source>
        <dbReference type="EMBL" id="SHF00861.1"/>
    </source>
</evidence>
<protein>
    <submittedName>
        <fullName evidence="1">Uncharacterized protein</fullName>
    </submittedName>
</protein>
<accession>A0A1M4Y526</accession>
<gene>
    <name evidence="1" type="ORF">SAMN05444008_104158</name>
</gene>
<sequence length="929" mass="96322">MAESHPVDFCYPGKTIEAMLRTIILFSSLLMAFANNVCAQQLSLGNAPARLTKSAVLELSAENQGLLLPRLTDTIAINNLNPPDGMVIFFVPTKELMIRGNNSWSSLVMAGSLANYWSVNGNTLGSQSWLGTTDNYALPFITNNLERMRLTSAGRLGVGTTTPGSVLHVFGTNPLSLTGVQAGTTSNSDSILSINNGLVQKLPIGSFQAPISGTGFVKAAGTALSYDNNSYTVANPSITAGTKTKITYDSKGLVTSGTDASTTDIAEGTNLYFNEGRVRSTLLSGLSTSVSSPVTGTDNLLNGIGKLQGQINTLNNAGFLTGNQTITLSGDVTGSGTTAISTTIRNSAVTYAKMQNVSATNRLLGRASTGAGLVEEITIGSGLSLSGTTLSVNPSTQWNTTGNSGTTWNNNFLGTTDASGWRLRTNNQQRMVVDSIGRMGIGLPDPTTVLSLRDTLEIRRTGAVSALLFSQTAGTGDFRIGADGGDIFWQGGGNRNLQMGAFWGIVLQGDRQTASFPGFSPGTTGINVSIPSARASNIPLMIQGVGTQGANLTEWRNASNAAMSVVNPSGFLGIGTSNPTSLLHVFGTNPLRLNGVQVGGMTTADSVLTIRNGVVQKLPVGSFASSNNLWSTTGNAGTGWATNFIGTTDNNGFRVRTNNTHRMVIDSLGNVGIGTAPAFDALSPEKLLVDAGSSTYTPILATGDYNGYFQVNVQNNNGGTRASSDLVATANNGTETTNFVNLGINGSGYVYQNGSPIETGKANDGYLLSAGQDLYIVNNNAAKDIIVLTGGTASTNESMRVTASGRVGIGTSAPATGTKLDVNGAVKLGAKGTTISNVMAFEGTITNGTTITAGNFADFTYTLPTTNTLAAAKGVVSVSPAFDLPSGLSIAFARVISTTQLKIRIQNINSTTAQTINGGSKLYISVVDF</sequence>
<reference evidence="1 2" key="1">
    <citation type="submission" date="2016-11" db="EMBL/GenBank/DDBJ databases">
        <authorList>
            <person name="Jaros S."/>
            <person name="Januszkiewicz K."/>
            <person name="Wedrychowicz H."/>
        </authorList>
    </citation>
    <scope>NUCLEOTIDE SEQUENCE [LARGE SCALE GENOMIC DNA]</scope>
    <source>
        <strain evidence="1 2">DSM 26897</strain>
    </source>
</reference>
<keyword evidence="2" id="KW-1185">Reference proteome</keyword>
<dbReference type="Pfam" id="PF19264">
    <property type="entry name" value="DUF5907"/>
    <property type="match status" value="1"/>
</dbReference>
<organism evidence="1 2">
    <name type="scientific">Cnuella takakiae</name>
    <dbReference type="NCBI Taxonomy" id="1302690"/>
    <lineage>
        <taxon>Bacteria</taxon>
        <taxon>Pseudomonadati</taxon>
        <taxon>Bacteroidota</taxon>
        <taxon>Chitinophagia</taxon>
        <taxon>Chitinophagales</taxon>
        <taxon>Chitinophagaceae</taxon>
        <taxon>Cnuella</taxon>
    </lineage>
</organism>
<dbReference type="AlphaFoldDB" id="A0A1M4Y526"/>
<evidence type="ECO:0000313" key="2">
    <source>
        <dbReference type="Proteomes" id="UP000184368"/>
    </source>
</evidence>
<name>A0A1M4Y526_9BACT</name>
<dbReference type="EMBL" id="FQUO01000004">
    <property type="protein sequence ID" value="SHF00861.1"/>
    <property type="molecule type" value="Genomic_DNA"/>
</dbReference>
<proteinExistence type="predicted"/>